<dbReference type="SUPFAM" id="SSF56112">
    <property type="entry name" value="Protein kinase-like (PK-like)"/>
    <property type="match status" value="1"/>
</dbReference>
<feature type="domain" description="Fungal-type protein kinase" evidence="2">
    <location>
        <begin position="217"/>
        <end position="592"/>
    </location>
</feature>
<dbReference type="InterPro" id="IPR040976">
    <property type="entry name" value="Pkinase_fungal"/>
</dbReference>
<dbReference type="PANTHER" id="PTHR38248">
    <property type="entry name" value="FUNK1 6"/>
    <property type="match status" value="1"/>
</dbReference>
<evidence type="ECO:0000259" key="2">
    <source>
        <dbReference type="Pfam" id="PF17667"/>
    </source>
</evidence>
<dbReference type="Pfam" id="PF17667">
    <property type="entry name" value="Pkinase_fungal"/>
    <property type="match status" value="1"/>
</dbReference>
<dbReference type="InterPro" id="IPR011009">
    <property type="entry name" value="Kinase-like_dom_sf"/>
</dbReference>
<protein>
    <recommendedName>
        <fullName evidence="2">Fungal-type protein kinase domain-containing protein</fullName>
    </recommendedName>
</protein>
<proteinExistence type="predicted"/>
<dbReference type="AlphaFoldDB" id="A0A371DBG6"/>
<organism evidence="3 4">
    <name type="scientific">Lentinus brumalis</name>
    <dbReference type="NCBI Taxonomy" id="2498619"/>
    <lineage>
        <taxon>Eukaryota</taxon>
        <taxon>Fungi</taxon>
        <taxon>Dikarya</taxon>
        <taxon>Basidiomycota</taxon>
        <taxon>Agaricomycotina</taxon>
        <taxon>Agaricomycetes</taxon>
        <taxon>Polyporales</taxon>
        <taxon>Polyporaceae</taxon>
        <taxon>Lentinus</taxon>
    </lineage>
</organism>
<feature type="compositionally biased region" description="Low complexity" evidence="1">
    <location>
        <begin position="719"/>
        <end position="737"/>
    </location>
</feature>
<sequence>MLPLPQLETPHKCAFDVPLAHGKSIRTAGVKPEQQVAAANFQHVAASRNFTVGPMPIQLFIDTFMPMNSTTGDRSRLLSNRYAFRSVPAHAESAAEIYVPLISALNKQTTHRSRCPGFVFDDTAARSKHPRRLGYMKPHICCYSTSNAHVARSADKESRSDLGYAELFFEVKADPMYDFYTDPPQDATVEARAAHSLETPFDSIDGTYSAAAREAVRALGQHVAYATEIFARQFRVFLFSVSMSGSRARLIRWDRSGCVVSESFDIREQPEILCEFLWRFSQGSHASRGHDVTAEPALLDEEIIFHTLVREQTGFQLGVQDAELDAAVLRHYTPGKVWAVHVLTQDAVGEEPRAMRYIISRPVVSPVSLDGHATRGYWAVEISTRRVVFLKDTWRHRAPTLEGDTLRTLAAAGVRNIPSVVAHADVPHRLPPYGRELIREDFQTTRTDGFPSQPWVCRGGLNALHIRRRSHYRLVLATVGYDLSSMQSSSELLHAGYDVFTAMQDALTKGSRVHRDISVGNIVLVREGDQAVRKGYLIDWEYSCKADEGGVACNEDRVGTWLFMSIKTLARRHIGKHTFQDDTESLLYVILYCALLWLPHNLSKDELTNAVYEMFERSTTYGGRKCGGDGKAMNAATREFTDYIRFRSGVIQRWLDAFMNFHAPDPEDEASKGKWNNPGHLDGFWFDFLKTETLDIDDRVDNERRIPAYPPRLLLDLSASSGSTTSVSSDSAGGPVDAEPPDADPAVILGRRSRSEDRNPSVTSHPAKRARAAPAPKDPSGPTEPPSLRRSTRPRKRPDRGVPSTEANGAGRPPLREADAAKVSLGTRAAPTSR</sequence>
<dbReference type="Proteomes" id="UP000256964">
    <property type="component" value="Unassembled WGS sequence"/>
</dbReference>
<name>A0A371DBG6_9APHY</name>
<feature type="region of interest" description="Disordered" evidence="1">
    <location>
        <begin position="719"/>
        <end position="834"/>
    </location>
</feature>
<keyword evidence="4" id="KW-1185">Reference proteome</keyword>
<dbReference type="Gene3D" id="1.10.510.10">
    <property type="entry name" value="Transferase(Phosphotransferase) domain 1"/>
    <property type="match status" value="1"/>
</dbReference>
<dbReference type="EMBL" id="KZ857402">
    <property type="protein sequence ID" value="RDX49877.1"/>
    <property type="molecule type" value="Genomic_DNA"/>
</dbReference>
<feature type="compositionally biased region" description="Pro residues" evidence="1">
    <location>
        <begin position="776"/>
        <end position="785"/>
    </location>
</feature>
<dbReference type="OrthoDB" id="3265188at2759"/>
<evidence type="ECO:0000313" key="4">
    <source>
        <dbReference type="Proteomes" id="UP000256964"/>
    </source>
</evidence>
<dbReference type="PANTHER" id="PTHR38248:SF2">
    <property type="entry name" value="FUNK1 11"/>
    <property type="match status" value="1"/>
</dbReference>
<evidence type="ECO:0000256" key="1">
    <source>
        <dbReference type="SAM" id="MobiDB-lite"/>
    </source>
</evidence>
<evidence type="ECO:0000313" key="3">
    <source>
        <dbReference type="EMBL" id="RDX49877.1"/>
    </source>
</evidence>
<reference evidence="3 4" key="1">
    <citation type="journal article" date="2018" name="Biotechnol. Biofuels">
        <title>Integrative visual omics of the white-rot fungus Polyporus brumalis exposes the biotechnological potential of its oxidative enzymes for delignifying raw plant biomass.</title>
        <authorList>
            <person name="Miyauchi S."/>
            <person name="Rancon A."/>
            <person name="Drula E."/>
            <person name="Hage H."/>
            <person name="Chaduli D."/>
            <person name="Favel A."/>
            <person name="Grisel S."/>
            <person name="Henrissat B."/>
            <person name="Herpoel-Gimbert I."/>
            <person name="Ruiz-Duenas F.J."/>
            <person name="Chevret D."/>
            <person name="Hainaut M."/>
            <person name="Lin J."/>
            <person name="Wang M."/>
            <person name="Pangilinan J."/>
            <person name="Lipzen A."/>
            <person name="Lesage-Meessen L."/>
            <person name="Navarro D."/>
            <person name="Riley R."/>
            <person name="Grigoriev I.V."/>
            <person name="Zhou S."/>
            <person name="Raouche S."/>
            <person name="Rosso M.N."/>
        </authorList>
    </citation>
    <scope>NUCLEOTIDE SEQUENCE [LARGE SCALE GENOMIC DNA]</scope>
    <source>
        <strain evidence="3 4">BRFM 1820</strain>
    </source>
</reference>
<gene>
    <name evidence="3" type="ORF">OH76DRAFT_1438176</name>
</gene>
<accession>A0A371DBG6</accession>